<keyword evidence="1" id="KW-1133">Transmembrane helix</keyword>
<dbReference type="InterPro" id="IPR001173">
    <property type="entry name" value="Glyco_trans_2-like"/>
</dbReference>
<comment type="caution">
    <text evidence="3">The sequence shown here is derived from an EMBL/GenBank/DDBJ whole genome shotgun (WGS) entry which is preliminary data.</text>
</comment>
<feature type="transmembrane region" description="Helical" evidence="1">
    <location>
        <begin position="286"/>
        <end position="306"/>
    </location>
</feature>
<gene>
    <name evidence="3" type="ORF">PRRU23_09830</name>
</gene>
<evidence type="ECO:0000259" key="2">
    <source>
        <dbReference type="Pfam" id="PF00535"/>
    </source>
</evidence>
<keyword evidence="1" id="KW-0812">Transmembrane</keyword>
<protein>
    <submittedName>
        <fullName evidence="3">Glycosyl transferase family 2</fullName>
    </submittedName>
</protein>
<keyword evidence="3" id="KW-0808">Transferase</keyword>
<dbReference type="GO" id="GO:0016740">
    <property type="term" value="F:transferase activity"/>
    <property type="evidence" value="ECO:0007669"/>
    <property type="project" value="UniProtKB-KW"/>
</dbReference>
<feature type="domain" description="Glycosyltransferase 2-like" evidence="2">
    <location>
        <begin position="48"/>
        <end position="190"/>
    </location>
</feature>
<name>A0AA37HX69_SEGBR</name>
<dbReference type="Proteomes" id="UP000887043">
    <property type="component" value="Unassembled WGS sequence"/>
</dbReference>
<evidence type="ECO:0000256" key="1">
    <source>
        <dbReference type="SAM" id="Phobius"/>
    </source>
</evidence>
<dbReference type="EMBL" id="BPTR01000001">
    <property type="protein sequence ID" value="GJG27283.1"/>
    <property type="molecule type" value="Genomic_DNA"/>
</dbReference>
<keyword evidence="1" id="KW-0472">Membrane</keyword>
<dbReference type="Pfam" id="PF00535">
    <property type="entry name" value="Glycos_transf_2"/>
    <property type="match status" value="1"/>
</dbReference>
<accession>A0AA37HX69</accession>
<dbReference type="Gene3D" id="3.90.550.10">
    <property type="entry name" value="Spore Coat Polysaccharide Biosynthesis Protein SpsA, Chain A"/>
    <property type="match status" value="1"/>
</dbReference>
<organism evidence="3 4">
    <name type="scientific">Segatella bryantii</name>
    <name type="common">Prevotella bryantii</name>
    <dbReference type="NCBI Taxonomy" id="77095"/>
    <lineage>
        <taxon>Bacteria</taxon>
        <taxon>Pseudomonadati</taxon>
        <taxon>Bacteroidota</taxon>
        <taxon>Bacteroidia</taxon>
        <taxon>Bacteroidales</taxon>
        <taxon>Prevotellaceae</taxon>
        <taxon>Segatella</taxon>
    </lineage>
</organism>
<feature type="transmembrane region" description="Helical" evidence="1">
    <location>
        <begin position="6"/>
        <end position="25"/>
    </location>
</feature>
<dbReference type="AlphaFoldDB" id="A0AA37HX69"/>
<proteinExistence type="predicted"/>
<dbReference type="InterPro" id="IPR029044">
    <property type="entry name" value="Nucleotide-diphossugar_trans"/>
</dbReference>
<feature type="transmembrane region" description="Helical" evidence="1">
    <location>
        <begin position="312"/>
        <end position="332"/>
    </location>
</feature>
<evidence type="ECO:0000313" key="3">
    <source>
        <dbReference type="EMBL" id="GJG27283.1"/>
    </source>
</evidence>
<reference evidence="3" key="1">
    <citation type="submission" date="2021-08" db="EMBL/GenBank/DDBJ databases">
        <title>Prevotella lacticifex sp. nov., isolated from rumen of cow.</title>
        <authorList>
            <person name="Shinkai T."/>
            <person name="Ikeyama N."/>
            <person name="Kumagai M."/>
            <person name="Ohmori H."/>
            <person name="Sakamoto M."/>
            <person name="Ohkuma M."/>
            <person name="Mitsumori M."/>
        </authorList>
    </citation>
    <scope>NUCLEOTIDE SEQUENCE</scope>
    <source>
        <strain evidence="3">DSM 11371</strain>
    </source>
</reference>
<dbReference type="SUPFAM" id="SSF53448">
    <property type="entry name" value="Nucleotide-diphospho-sugar transferases"/>
    <property type="match status" value="1"/>
</dbReference>
<evidence type="ECO:0000313" key="4">
    <source>
        <dbReference type="Proteomes" id="UP000887043"/>
    </source>
</evidence>
<sequence>MLIIDEITIVLCIIVILLAIMASLINPLLHRISVVDNEYVADQLPPISILIPEHDNAKELDQNLALFLNQKYPIDYQIIVITEEGHGDTEDVLKKYSNNSHLYTTYIPQSSRYMSRKKLQITLGVKAAKHEWILLTDPSCKPLNENWLATMASKCNNQTNIVLGYTTLEEGTNEYRRFEHINTAHYILNQANRGQAYITNMQNLMFRKSEFLQKGGFLGNLDQIRGEYYFLVNKFSEDSKTKIITDRDSWLEEQEPSDKEWNNRHLYYLAARKDLKRSKKIHYKMLVNEIIPHLSILTSLGIIVYSVNSQKWLLTACSILSIVILFFARSIIASKAIKPFYGDLAIWKIPFYELSLIWHRIYYHISYMKADKRDFTTHKL</sequence>
<dbReference type="RefSeq" id="WP_006282987.1">
    <property type="nucleotide sequence ID" value="NZ_BPTR01000001.1"/>
</dbReference>